<evidence type="ECO:0000256" key="2">
    <source>
        <dbReference type="ARBA" id="ARBA00022763"/>
    </source>
</evidence>
<protein>
    <recommendedName>
        <fullName evidence="5">Putative 3-methyladenine DNA glycosylase</fullName>
        <ecNumber evidence="5">3.2.2.-</ecNumber>
    </recommendedName>
</protein>
<dbReference type="NCBIfam" id="TIGR00567">
    <property type="entry name" value="3mg"/>
    <property type="match status" value="1"/>
</dbReference>
<evidence type="ECO:0000256" key="4">
    <source>
        <dbReference type="ARBA" id="ARBA00023204"/>
    </source>
</evidence>
<dbReference type="AlphaFoldDB" id="A0A6A7K8P1"/>
<evidence type="ECO:0000313" key="8">
    <source>
        <dbReference type="Proteomes" id="UP000440004"/>
    </source>
</evidence>
<dbReference type="GO" id="GO:0003677">
    <property type="term" value="F:DNA binding"/>
    <property type="evidence" value="ECO:0007669"/>
    <property type="project" value="InterPro"/>
</dbReference>
<dbReference type="Pfam" id="PF02245">
    <property type="entry name" value="Pur_DNA_glyco"/>
    <property type="match status" value="1"/>
</dbReference>
<dbReference type="EC" id="3.2.2.-" evidence="5"/>
<feature type="transmembrane region" description="Helical" evidence="6">
    <location>
        <begin position="66"/>
        <end position="87"/>
    </location>
</feature>
<dbReference type="PANTHER" id="PTHR10429">
    <property type="entry name" value="DNA-3-METHYLADENINE GLYCOSYLASE"/>
    <property type="match status" value="1"/>
</dbReference>
<gene>
    <name evidence="7" type="ORF">GC105_07745</name>
</gene>
<dbReference type="PANTHER" id="PTHR10429:SF0">
    <property type="entry name" value="DNA-3-METHYLADENINE GLYCOSYLASE"/>
    <property type="match status" value="1"/>
</dbReference>
<dbReference type="InterPro" id="IPR036995">
    <property type="entry name" value="MPG_sf"/>
</dbReference>
<dbReference type="CDD" id="cd00540">
    <property type="entry name" value="AAG"/>
    <property type="match status" value="1"/>
</dbReference>
<keyword evidence="6" id="KW-1133">Transmembrane helix</keyword>
<evidence type="ECO:0000313" key="7">
    <source>
        <dbReference type="EMBL" id="MPW25681.1"/>
    </source>
</evidence>
<keyword evidence="8" id="KW-1185">Reference proteome</keyword>
<sequence length="189" mass="21612">MKLPKSFYTRDTLTVAQELLGKVLVYKNFKVRISETEAYIGAIDKAAHCYGNKKTKRTETMFKEGGYAYVYMIYGMYYCINIVTGLLGEGSAILIRSAAPLSNADEMFVNRYNISREIANKYQIKNLTNGPGKLCKALNITKNENGLSLTSENMYLEDDGFNVNQIHKGKRINIDYAEEAKDFEWRFFI</sequence>
<keyword evidence="2 5" id="KW-0227">DNA damage</keyword>
<dbReference type="GO" id="GO:0006284">
    <property type="term" value="P:base-excision repair"/>
    <property type="evidence" value="ECO:0007669"/>
    <property type="project" value="InterPro"/>
</dbReference>
<organism evidence="7 8">
    <name type="scientific">Alkalibaculum sporogenes</name>
    <dbReference type="NCBI Taxonomy" id="2655001"/>
    <lineage>
        <taxon>Bacteria</taxon>
        <taxon>Bacillati</taxon>
        <taxon>Bacillota</taxon>
        <taxon>Clostridia</taxon>
        <taxon>Eubacteriales</taxon>
        <taxon>Eubacteriaceae</taxon>
        <taxon>Alkalibaculum</taxon>
    </lineage>
</organism>
<dbReference type="FunFam" id="3.10.300.10:FF:000001">
    <property type="entry name" value="Putative 3-methyladenine DNA glycosylase"/>
    <property type="match status" value="1"/>
</dbReference>
<keyword evidence="6" id="KW-0472">Membrane</keyword>
<evidence type="ECO:0000256" key="1">
    <source>
        <dbReference type="ARBA" id="ARBA00009232"/>
    </source>
</evidence>
<dbReference type="InterPro" id="IPR011034">
    <property type="entry name" value="Formyl_transferase-like_C_sf"/>
</dbReference>
<name>A0A6A7K8P1_9FIRM</name>
<keyword evidence="3 5" id="KW-0378">Hydrolase</keyword>
<evidence type="ECO:0000256" key="6">
    <source>
        <dbReference type="SAM" id="Phobius"/>
    </source>
</evidence>
<proteinExistence type="inferred from homology"/>
<accession>A0A6A7K8P1</accession>
<dbReference type="EMBL" id="WHNX01000009">
    <property type="protein sequence ID" value="MPW25681.1"/>
    <property type="molecule type" value="Genomic_DNA"/>
</dbReference>
<dbReference type="InterPro" id="IPR003180">
    <property type="entry name" value="MPG"/>
</dbReference>
<dbReference type="RefSeq" id="WP_152803381.1">
    <property type="nucleotide sequence ID" value="NZ_WHNX01000009.1"/>
</dbReference>
<reference evidence="7 8" key="1">
    <citation type="submission" date="2019-10" db="EMBL/GenBank/DDBJ databases">
        <title>Alkalibaculum tamaniensis sp.nov., a new alkaliphilic acetogen, isolated on methoxylated aromatics from a mud volcano.</title>
        <authorList>
            <person name="Khomyakova M.A."/>
            <person name="Merkel A.Y."/>
            <person name="Bonch-Osmolovskaya E.A."/>
            <person name="Slobodkin A.I."/>
        </authorList>
    </citation>
    <scope>NUCLEOTIDE SEQUENCE [LARGE SCALE GENOMIC DNA]</scope>
    <source>
        <strain evidence="7 8">M08DMB</strain>
    </source>
</reference>
<dbReference type="Proteomes" id="UP000440004">
    <property type="component" value="Unassembled WGS sequence"/>
</dbReference>
<dbReference type="GO" id="GO:0003905">
    <property type="term" value="F:alkylbase DNA N-glycosylase activity"/>
    <property type="evidence" value="ECO:0007669"/>
    <property type="project" value="InterPro"/>
</dbReference>
<evidence type="ECO:0000256" key="3">
    <source>
        <dbReference type="ARBA" id="ARBA00022801"/>
    </source>
</evidence>
<keyword evidence="6" id="KW-0812">Transmembrane</keyword>
<evidence type="ECO:0000256" key="5">
    <source>
        <dbReference type="HAMAP-Rule" id="MF_00527"/>
    </source>
</evidence>
<comment type="caution">
    <text evidence="7">The sequence shown here is derived from an EMBL/GenBank/DDBJ whole genome shotgun (WGS) entry which is preliminary data.</text>
</comment>
<keyword evidence="4 5" id="KW-0234">DNA repair</keyword>
<dbReference type="Gene3D" id="3.10.300.10">
    <property type="entry name" value="Methylpurine-DNA glycosylase (MPG)"/>
    <property type="match status" value="1"/>
</dbReference>
<comment type="similarity">
    <text evidence="1 5">Belongs to the DNA glycosylase MPG family.</text>
</comment>
<dbReference type="SUPFAM" id="SSF50486">
    <property type="entry name" value="FMT C-terminal domain-like"/>
    <property type="match status" value="1"/>
</dbReference>
<dbReference type="HAMAP" id="MF_00527">
    <property type="entry name" value="3MGH"/>
    <property type="match status" value="1"/>
</dbReference>